<accession>R9L0B4</accession>
<dbReference type="RefSeq" id="WP_016308503.1">
    <property type="nucleotide sequence ID" value="NZ_KE159646.1"/>
</dbReference>
<reference evidence="1 2" key="1">
    <citation type="submission" date="2013-04" db="EMBL/GenBank/DDBJ databases">
        <title>The Genome Sequence of Enterorhabdus caecimuris B7.</title>
        <authorList>
            <consortium name="The Broad Institute Genomics Platform"/>
            <consortium name="The Broad Institute Genome Sequencing Center for Infectious Disease"/>
            <person name="Earl A."/>
            <person name="Xavier R."/>
            <person name="Elson C."/>
            <person name="Duck W."/>
            <person name="Walker B."/>
            <person name="Young S."/>
            <person name="Zeng Q."/>
            <person name="Gargeya S."/>
            <person name="Fitzgerald M."/>
            <person name="Haas B."/>
            <person name="Abouelleil A."/>
            <person name="Allen A.W."/>
            <person name="Alvarado L."/>
            <person name="Arachchi H.M."/>
            <person name="Berlin A.M."/>
            <person name="Chapman S.B."/>
            <person name="Gainer-Dewar J."/>
            <person name="Goldberg J."/>
            <person name="Griggs A."/>
            <person name="Gujja S."/>
            <person name="Hansen M."/>
            <person name="Howarth C."/>
            <person name="Imamovic A."/>
            <person name="Ireland A."/>
            <person name="Larimer J."/>
            <person name="McCowan C."/>
            <person name="Murphy C."/>
            <person name="Pearson M."/>
            <person name="Poon T.W."/>
            <person name="Priest M."/>
            <person name="Roberts A."/>
            <person name="Saif S."/>
            <person name="Shea T."/>
            <person name="Sisk P."/>
            <person name="Sykes S."/>
            <person name="Wortman J."/>
            <person name="Nusbaum C."/>
            <person name="Birren B."/>
        </authorList>
    </citation>
    <scope>NUCLEOTIDE SEQUENCE [LARGE SCALE GENOMIC DNA]</scope>
    <source>
        <strain evidence="1 2">B7</strain>
    </source>
</reference>
<name>R9L0B4_9ACTN</name>
<dbReference type="GeneID" id="82189893"/>
<dbReference type="AlphaFoldDB" id="R9L0B4"/>
<organism evidence="1 2">
    <name type="scientific">Adlercreutzia caecimuris B7</name>
    <dbReference type="NCBI Taxonomy" id="1235794"/>
    <lineage>
        <taxon>Bacteria</taxon>
        <taxon>Bacillati</taxon>
        <taxon>Actinomycetota</taxon>
        <taxon>Coriobacteriia</taxon>
        <taxon>Eggerthellales</taxon>
        <taxon>Eggerthellaceae</taxon>
        <taxon>Adlercreutzia</taxon>
    </lineage>
</organism>
<keyword evidence="2" id="KW-1185">Reference proteome</keyword>
<dbReference type="eggNOG" id="COG1606">
    <property type="taxonomic scope" value="Bacteria"/>
</dbReference>
<dbReference type="Pfam" id="PF24167">
    <property type="entry name" value="DUF7411"/>
    <property type="match status" value="1"/>
</dbReference>
<sequence length="240" mass="25784">MGVPMDVRKAGSLEENRTAADYEAHIAEDTEDVGPGQHLFGEPLEMYLLREPRLAVAFSGGCDSSLLLAAAKLAGCEVRAYLVKTAFQPDFELDDARRVAEALGVPLTVVEADVLAQAEICENQLDRCYRCKRFIFQKVREAAATDGFTVIVDGTNASDDPARRPGFKALAEAGIVSPLRRAGMTKANVRAVLAHLERSFGLEAGALMSAKPSFPCLAVYVPEGEPITQSALDAAQMRGL</sequence>
<proteinExistence type="predicted"/>
<dbReference type="STRING" id="1235794.C811_00255"/>
<dbReference type="InterPro" id="IPR014729">
    <property type="entry name" value="Rossmann-like_a/b/a_fold"/>
</dbReference>
<protein>
    <recommendedName>
        <fullName evidence="3">ExsB family transcriptional regulator</fullName>
    </recommendedName>
</protein>
<dbReference type="PANTHER" id="PTHR43169:SF2">
    <property type="entry name" value="NAD_GMP SYNTHASE DOMAIN-CONTAINING PROTEIN"/>
    <property type="match status" value="1"/>
</dbReference>
<dbReference type="Gene3D" id="3.40.50.620">
    <property type="entry name" value="HUPs"/>
    <property type="match status" value="1"/>
</dbReference>
<evidence type="ECO:0000313" key="1">
    <source>
        <dbReference type="EMBL" id="EOS52239.1"/>
    </source>
</evidence>
<dbReference type="Proteomes" id="UP000014204">
    <property type="component" value="Unassembled WGS sequence"/>
</dbReference>
<gene>
    <name evidence="1" type="ORF">C811_00255</name>
</gene>
<dbReference type="InterPro" id="IPR052188">
    <property type="entry name" value="Ni-pincer_cofactor_biosynth"/>
</dbReference>
<dbReference type="HOGENOM" id="CLU_061181_0_2_11"/>
<dbReference type="PATRIC" id="fig|1235794.3.peg.251"/>
<dbReference type="InterPro" id="IPR055834">
    <property type="entry name" value="DUF7411"/>
</dbReference>
<evidence type="ECO:0000313" key="2">
    <source>
        <dbReference type="Proteomes" id="UP000014204"/>
    </source>
</evidence>
<evidence type="ECO:0008006" key="3">
    <source>
        <dbReference type="Google" id="ProtNLM"/>
    </source>
</evidence>
<dbReference type="EMBL" id="ASSY01000005">
    <property type="protein sequence ID" value="EOS52239.1"/>
    <property type="molecule type" value="Genomic_DNA"/>
</dbReference>
<dbReference type="SUPFAM" id="SSF52402">
    <property type="entry name" value="Adenine nucleotide alpha hydrolases-like"/>
    <property type="match status" value="1"/>
</dbReference>
<comment type="caution">
    <text evidence="1">The sequence shown here is derived from an EMBL/GenBank/DDBJ whole genome shotgun (WGS) entry which is preliminary data.</text>
</comment>
<dbReference type="PANTHER" id="PTHR43169">
    <property type="entry name" value="EXSB FAMILY PROTEIN"/>
    <property type="match status" value="1"/>
</dbReference>